<accession>A0A1H7H6K5</accession>
<dbReference type="STRING" id="1233.SAMN05216387_101487"/>
<dbReference type="AlphaFoldDB" id="A0A1H7H6K5"/>
<gene>
    <name evidence="1" type="ORF">SAMN05216387_101487</name>
</gene>
<sequence>MTNGNDVSQEAQYDEIVSKLEALLQKHKRKSSATMAAAGGAAAYPSSITGSMDVPLTANDNIPTLTETVHITPAMLLPQSDITSLLGQILDSALNDAGVDLDPVARKALVHALESHLFGL</sequence>
<evidence type="ECO:0000313" key="1">
    <source>
        <dbReference type="EMBL" id="SEK46063.1"/>
    </source>
</evidence>
<organism evidence="1 2">
    <name type="scientific">Nitrosovibrio tenuis</name>
    <dbReference type="NCBI Taxonomy" id="1233"/>
    <lineage>
        <taxon>Bacteria</taxon>
        <taxon>Pseudomonadati</taxon>
        <taxon>Pseudomonadota</taxon>
        <taxon>Betaproteobacteria</taxon>
        <taxon>Nitrosomonadales</taxon>
        <taxon>Nitrosomonadaceae</taxon>
        <taxon>Nitrosovibrio</taxon>
    </lineage>
</organism>
<name>A0A1H7H6K5_9PROT</name>
<evidence type="ECO:0000313" key="2">
    <source>
        <dbReference type="Proteomes" id="UP000198620"/>
    </source>
</evidence>
<keyword evidence="2" id="KW-1185">Reference proteome</keyword>
<dbReference type="EMBL" id="FOBH01000001">
    <property type="protein sequence ID" value="SEK46063.1"/>
    <property type="molecule type" value="Genomic_DNA"/>
</dbReference>
<dbReference type="Proteomes" id="UP000198620">
    <property type="component" value="Unassembled WGS sequence"/>
</dbReference>
<dbReference type="OrthoDB" id="8563080at2"/>
<proteinExistence type="predicted"/>
<dbReference type="RefSeq" id="WP_090826671.1">
    <property type="nucleotide sequence ID" value="NZ_FOBH01000001.1"/>
</dbReference>
<protein>
    <submittedName>
        <fullName evidence="1">Uncharacterized protein</fullName>
    </submittedName>
</protein>
<reference evidence="1 2" key="1">
    <citation type="submission" date="2016-10" db="EMBL/GenBank/DDBJ databases">
        <authorList>
            <person name="de Groot N.N."/>
        </authorList>
    </citation>
    <scope>NUCLEOTIDE SEQUENCE [LARGE SCALE GENOMIC DNA]</scope>
    <source>
        <strain evidence="1 2">Nv1</strain>
    </source>
</reference>